<name>A0A195EVV3_9HYME</name>
<protein>
    <submittedName>
        <fullName evidence="1">Uncharacterized protein</fullName>
    </submittedName>
</protein>
<sequence>MHRILYIDARCAQPLPPPVVTSVSPGLKRRIAAIFHVRTKYRFAGDCKQKYDLGTCAAAHLRREGLHPNRDEPLASKFHRYFFFFSFYFSRTRKATNEATGRDALTRVHLNLKIEHGKIEVLHLSFRENHYGDWRVLYSCVFTISFRSLHGCRINISPYLALMQYHR</sequence>
<dbReference type="EMBL" id="KQ981953">
    <property type="protein sequence ID" value="KYN32368.1"/>
    <property type="molecule type" value="Genomic_DNA"/>
</dbReference>
<evidence type="ECO:0000313" key="1">
    <source>
        <dbReference type="EMBL" id="KYN32368.1"/>
    </source>
</evidence>
<gene>
    <name evidence="1" type="ORF">ALC56_13225</name>
</gene>
<organism evidence="1 2">
    <name type="scientific">Trachymyrmex septentrionalis</name>
    <dbReference type="NCBI Taxonomy" id="34720"/>
    <lineage>
        <taxon>Eukaryota</taxon>
        <taxon>Metazoa</taxon>
        <taxon>Ecdysozoa</taxon>
        <taxon>Arthropoda</taxon>
        <taxon>Hexapoda</taxon>
        <taxon>Insecta</taxon>
        <taxon>Pterygota</taxon>
        <taxon>Neoptera</taxon>
        <taxon>Endopterygota</taxon>
        <taxon>Hymenoptera</taxon>
        <taxon>Apocrita</taxon>
        <taxon>Aculeata</taxon>
        <taxon>Formicoidea</taxon>
        <taxon>Formicidae</taxon>
        <taxon>Myrmicinae</taxon>
        <taxon>Trachymyrmex</taxon>
    </lineage>
</organism>
<dbReference type="Proteomes" id="UP000078541">
    <property type="component" value="Unassembled WGS sequence"/>
</dbReference>
<evidence type="ECO:0000313" key="2">
    <source>
        <dbReference type="Proteomes" id="UP000078541"/>
    </source>
</evidence>
<keyword evidence="2" id="KW-1185">Reference proteome</keyword>
<dbReference type="AlphaFoldDB" id="A0A195EVV3"/>
<reference evidence="1 2" key="1">
    <citation type="submission" date="2016-03" db="EMBL/GenBank/DDBJ databases">
        <title>Trachymyrmex septentrionalis WGS genome.</title>
        <authorList>
            <person name="Nygaard S."/>
            <person name="Hu H."/>
            <person name="Boomsma J."/>
            <person name="Zhang G."/>
        </authorList>
    </citation>
    <scope>NUCLEOTIDE SEQUENCE [LARGE SCALE GENOMIC DNA]</scope>
    <source>
        <strain evidence="1">Tsep2-gDNA-1</strain>
        <tissue evidence="1">Whole body</tissue>
    </source>
</reference>
<proteinExistence type="predicted"/>
<accession>A0A195EVV3</accession>